<protein>
    <submittedName>
        <fullName evidence="1">Uncharacterized protein</fullName>
    </submittedName>
</protein>
<proteinExistence type="predicted"/>
<evidence type="ECO:0000313" key="1">
    <source>
        <dbReference type="EMBL" id="KAH8003174.1"/>
    </source>
</evidence>
<gene>
    <name evidence="1" type="ORF">K3G42_013777</name>
</gene>
<keyword evidence="2" id="KW-1185">Reference proteome</keyword>
<evidence type="ECO:0000313" key="2">
    <source>
        <dbReference type="Proteomes" id="UP000827872"/>
    </source>
</evidence>
<comment type="caution">
    <text evidence="1">The sequence shown here is derived from an EMBL/GenBank/DDBJ whole genome shotgun (WGS) entry which is preliminary data.</text>
</comment>
<dbReference type="Proteomes" id="UP000827872">
    <property type="component" value="Linkage Group LG09"/>
</dbReference>
<organism evidence="1 2">
    <name type="scientific">Sphaerodactylus townsendi</name>
    <dbReference type="NCBI Taxonomy" id="933632"/>
    <lineage>
        <taxon>Eukaryota</taxon>
        <taxon>Metazoa</taxon>
        <taxon>Chordata</taxon>
        <taxon>Craniata</taxon>
        <taxon>Vertebrata</taxon>
        <taxon>Euteleostomi</taxon>
        <taxon>Lepidosauria</taxon>
        <taxon>Squamata</taxon>
        <taxon>Bifurcata</taxon>
        <taxon>Gekkota</taxon>
        <taxon>Sphaerodactylidae</taxon>
        <taxon>Sphaerodactylus</taxon>
    </lineage>
</organism>
<accession>A0ACB8FD98</accession>
<name>A0ACB8FD98_9SAUR</name>
<dbReference type="EMBL" id="CM037622">
    <property type="protein sequence ID" value="KAH8003174.1"/>
    <property type="molecule type" value="Genomic_DNA"/>
</dbReference>
<reference evidence="1" key="1">
    <citation type="submission" date="2021-08" db="EMBL/GenBank/DDBJ databases">
        <title>The first chromosome-level gecko genome reveals the dynamic sex chromosomes of Neotropical dwarf geckos (Sphaerodactylidae: Sphaerodactylus).</title>
        <authorList>
            <person name="Pinto B.J."/>
            <person name="Keating S.E."/>
            <person name="Gamble T."/>
        </authorList>
    </citation>
    <scope>NUCLEOTIDE SEQUENCE</scope>
    <source>
        <strain evidence="1">TG3544</strain>
    </source>
</reference>
<sequence length="139" mass="14691">MQSWITCGPCKTITLEQRQQPDIPGGHGLSAPDSRELEARGTLETARTLLTISSRSTLADLAFPIHSTVVSSGGQSGVPTCPGLAGSPPHPTRSSLGNMDFRGAHSRGAICPKVIWKPLWFQVAFLPCCGLLGSPSLQQ</sequence>